<evidence type="ECO:0000313" key="1">
    <source>
        <dbReference type="EMBL" id="ACY88729.1"/>
    </source>
</evidence>
<proteinExistence type="predicted"/>
<name>A0A0F6B2J0_SALT1</name>
<protein>
    <submittedName>
        <fullName evidence="1">Uncharacterized protein</fullName>
    </submittedName>
</protein>
<sequence length="57" mass="6494">MVTKSKIHCRRISGKLLFQHPDRLFRQISAISKLSEYLSVSSGEKPVLIHLVPSDDM</sequence>
<dbReference type="AlphaFoldDB" id="A0A0F6B2J0"/>
<reference evidence="1 2" key="1">
    <citation type="journal article" date="2010" name="J. Bacteriol.">
        <title>Short-term signatures of evolutionary change in the Salmonella enterica serovar typhimurium 14028 genome.</title>
        <authorList>
            <person name="Jarvik T."/>
            <person name="Smillie C."/>
            <person name="Groisman E.A."/>
            <person name="Ochman H."/>
        </authorList>
    </citation>
    <scope>NUCLEOTIDE SEQUENCE [LARGE SCALE GENOMIC DNA]</scope>
    <source>
        <strain evidence="2">14028s / SGSC 2262</strain>
    </source>
</reference>
<organism evidence="1 2">
    <name type="scientific">Salmonella typhimurium (strain 14028s / SGSC 2262)</name>
    <dbReference type="NCBI Taxonomy" id="588858"/>
    <lineage>
        <taxon>Bacteria</taxon>
        <taxon>Pseudomonadati</taxon>
        <taxon>Pseudomonadota</taxon>
        <taxon>Gammaproteobacteria</taxon>
        <taxon>Enterobacterales</taxon>
        <taxon>Enterobacteriaceae</taxon>
        <taxon>Salmonella</taxon>
    </lineage>
</organism>
<gene>
    <name evidence="1" type="ordered locus">STM14_2270</name>
</gene>
<dbReference type="KEGG" id="seo:STM14_2270"/>
<dbReference type="EMBL" id="CP001363">
    <property type="protein sequence ID" value="ACY88729.1"/>
    <property type="molecule type" value="Genomic_DNA"/>
</dbReference>
<dbReference type="Proteomes" id="UP000002695">
    <property type="component" value="Chromosome"/>
</dbReference>
<dbReference type="HOGENOM" id="CLU_2994072_0_0_6"/>
<accession>A0A0F6B2J0</accession>
<keyword evidence="2" id="KW-1185">Reference proteome</keyword>
<evidence type="ECO:0000313" key="2">
    <source>
        <dbReference type="Proteomes" id="UP000002695"/>
    </source>
</evidence>